<sequence>MLKLFKRLKDELKGPKDEDGLAFLNELQTISTHSPTPSFFPAPTWTLPLPPEVMNIIIDSYTPTNDLDTLKALCATCRCLRPYTSQRIFSDISIGAGDYIGQGDELQKPERFAETRAERFARVIHHSPHLIASTHTLRIFHARGHNAPHPMNREEASLIYILSRDLKNLTSLHLICRLHWVYLLNSVKDAFLDALKRPTLREVELANVIVPVDSIASWAFRRLNLTSVSFMPLRNDINIFGQFEELCFRDVGGLTRFLVSCYDWKPFTHLQTLEYKGARGGVSLLSVVLKRCPSLERLQIDPSDDNTPIITLNLKSITTSLKHLLLSSITAPPSPLVELGSFSGELNWLADGLRTCPSDNTIERITFVIRSAAPKRVRHWDWRAIDDVFSSPGSWQSLQMVEVIACTNEEVGFGFFCGDLISVEHDGMSSLAGRAVVSWYHT</sequence>
<dbReference type="SUPFAM" id="SSF52047">
    <property type="entry name" value="RNI-like"/>
    <property type="match status" value="1"/>
</dbReference>
<dbReference type="Proteomes" id="UP000054477">
    <property type="component" value="Unassembled WGS sequence"/>
</dbReference>
<name>A0A0C9XR12_9AGAR</name>
<reference evidence="2" key="2">
    <citation type="submission" date="2015-01" db="EMBL/GenBank/DDBJ databases">
        <title>Evolutionary Origins and Diversification of the Mycorrhizal Mutualists.</title>
        <authorList>
            <consortium name="DOE Joint Genome Institute"/>
            <consortium name="Mycorrhizal Genomics Consortium"/>
            <person name="Kohler A."/>
            <person name="Kuo A."/>
            <person name="Nagy L.G."/>
            <person name="Floudas D."/>
            <person name="Copeland A."/>
            <person name="Barry K.W."/>
            <person name="Cichocki N."/>
            <person name="Veneault-Fourrey C."/>
            <person name="LaButti K."/>
            <person name="Lindquist E.A."/>
            <person name="Lipzen A."/>
            <person name="Lundell T."/>
            <person name="Morin E."/>
            <person name="Murat C."/>
            <person name="Riley R."/>
            <person name="Ohm R."/>
            <person name="Sun H."/>
            <person name="Tunlid A."/>
            <person name="Henrissat B."/>
            <person name="Grigoriev I.V."/>
            <person name="Hibbett D.S."/>
            <person name="Martin F."/>
        </authorList>
    </citation>
    <scope>NUCLEOTIDE SEQUENCE [LARGE SCALE GENOMIC DNA]</scope>
    <source>
        <strain evidence="2">LaAM-08-1</strain>
    </source>
</reference>
<proteinExistence type="predicted"/>
<accession>A0A0C9XR12</accession>
<protein>
    <recommendedName>
        <fullName evidence="3">F-box domain-containing protein</fullName>
    </recommendedName>
</protein>
<dbReference type="AlphaFoldDB" id="A0A0C9XR12"/>
<dbReference type="HOGENOM" id="CLU_035833_0_0_1"/>
<gene>
    <name evidence="1" type="ORF">K443DRAFT_679402</name>
</gene>
<keyword evidence="2" id="KW-1185">Reference proteome</keyword>
<evidence type="ECO:0000313" key="1">
    <source>
        <dbReference type="EMBL" id="KIK00127.1"/>
    </source>
</evidence>
<dbReference type="OrthoDB" id="2864393at2759"/>
<dbReference type="EMBL" id="KN838632">
    <property type="protein sequence ID" value="KIK00127.1"/>
    <property type="molecule type" value="Genomic_DNA"/>
</dbReference>
<organism evidence="1 2">
    <name type="scientific">Laccaria amethystina LaAM-08-1</name>
    <dbReference type="NCBI Taxonomy" id="1095629"/>
    <lineage>
        <taxon>Eukaryota</taxon>
        <taxon>Fungi</taxon>
        <taxon>Dikarya</taxon>
        <taxon>Basidiomycota</taxon>
        <taxon>Agaricomycotina</taxon>
        <taxon>Agaricomycetes</taxon>
        <taxon>Agaricomycetidae</taxon>
        <taxon>Agaricales</taxon>
        <taxon>Agaricineae</taxon>
        <taxon>Hydnangiaceae</taxon>
        <taxon>Laccaria</taxon>
    </lineage>
</organism>
<evidence type="ECO:0008006" key="3">
    <source>
        <dbReference type="Google" id="ProtNLM"/>
    </source>
</evidence>
<evidence type="ECO:0000313" key="2">
    <source>
        <dbReference type="Proteomes" id="UP000054477"/>
    </source>
</evidence>
<reference evidence="1 2" key="1">
    <citation type="submission" date="2014-04" db="EMBL/GenBank/DDBJ databases">
        <authorList>
            <consortium name="DOE Joint Genome Institute"/>
            <person name="Kuo A."/>
            <person name="Kohler A."/>
            <person name="Nagy L.G."/>
            <person name="Floudas D."/>
            <person name="Copeland A."/>
            <person name="Barry K.W."/>
            <person name="Cichocki N."/>
            <person name="Veneault-Fourrey C."/>
            <person name="LaButti K."/>
            <person name="Lindquist E.A."/>
            <person name="Lipzen A."/>
            <person name="Lundell T."/>
            <person name="Morin E."/>
            <person name="Murat C."/>
            <person name="Sun H."/>
            <person name="Tunlid A."/>
            <person name="Henrissat B."/>
            <person name="Grigoriev I.V."/>
            <person name="Hibbett D.S."/>
            <person name="Martin F."/>
            <person name="Nordberg H.P."/>
            <person name="Cantor M.N."/>
            <person name="Hua S.X."/>
        </authorList>
    </citation>
    <scope>NUCLEOTIDE SEQUENCE [LARGE SCALE GENOMIC DNA]</scope>
    <source>
        <strain evidence="1 2">LaAM-08-1</strain>
    </source>
</reference>